<dbReference type="RefSeq" id="WP_163569821.1">
    <property type="nucleotide sequence ID" value="NZ_BAAANY010000003.1"/>
</dbReference>
<dbReference type="Gene3D" id="1.10.1660.10">
    <property type="match status" value="2"/>
</dbReference>
<reference evidence="5" key="1">
    <citation type="journal article" date="2019" name="Int. J. Syst. Evol. Microbiol.">
        <title>The Global Catalogue of Microorganisms (GCM) 10K type strain sequencing project: providing services to taxonomists for standard genome sequencing and annotation.</title>
        <authorList>
            <consortium name="The Broad Institute Genomics Platform"/>
            <consortium name="The Broad Institute Genome Sequencing Center for Infectious Disease"/>
            <person name="Wu L."/>
            <person name="Ma J."/>
        </authorList>
    </citation>
    <scope>NUCLEOTIDE SEQUENCE [LARGE SCALE GENOMIC DNA]</scope>
    <source>
        <strain evidence="5">JCM 14718</strain>
    </source>
</reference>
<dbReference type="InterPro" id="IPR016181">
    <property type="entry name" value="Acyl_CoA_acyltransferase"/>
</dbReference>
<dbReference type="PANTHER" id="PTHR30204:SF93">
    <property type="entry name" value="HTH MERR-TYPE DOMAIN-CONTAINING PROTEIN"/>
    <property type="match status" value="1"/>
</dbReference>
<dbReference type="SUPFAM" id="SSF55729">
    <property type="entry name" value="Acyl-CoA N-acyltransferases (Nat)"/>
    <property type="match status" value="1"/>
</dbReference>
<dbReference type="SUPFAM" id="SSF46955">
    <property type="entry name" value="Putative DNA-binding domain"/>
    <property type="match status" value="2"/>
</dbReference>
<comment type="caution">
    <text evidence="4">The sequence shown here is derived from an EMBL/GenBank/DDBJ whole genome shotgun (WGS) entry which is preliminary data.</text>
</comment>
<keyword evidence="1" id="KW-0238">DNA-binding</keyword>
<dbReference type="EMBL" id="BAAANY010000003">
    <property type="protein sequence ID" value="GAA1662758.1"/>
    <property type="molecule type" value="Genomic_DNA"/>
</dbReference>
<protein>
    <recommendedName>
        <fullName evidence="6">GNAT family N-acetyltransferase</fullName>
    </recommendedName>
</protein>
<dbReference type="InterPro" id="IPR000551">
    <property type="entry name" value="MerR-type_HTH_dom"/>
</dbReference>
<dbReference type="InterPro" id="IPR009061">
    <property type="entry name" value="DNA-bd_dom_put_sf"/>
</dbReference>
<feature type="domain" description="HTH merR-type" evidence="2">
    <location>
        <begin position="121"/>
        <end position="190"/>
    </location>
</feature>
<evidence type="ECO:0000313" key="4">
    <source>
        <dbReference type="EMBL" id="GAA1662758.1"/>
    </source>
</evidence>
<gene>
    <name evidence="4" type="ORF">GCM10009765_10310</name>
</gene>
<feature type="domain" description="HTH merR-type" evidence="2">
    <location>
        <begin position="8"/>
        <end position="45"/>
    </location>
</feature>
<dbReference type="Pfam" id="PF13302">
    <property type="entry name" value="Acetyltransf_3"/>
    <property type="match status" value="1"/>
</dbReference>
<dbReference type="PANTHER" id="PTHR30204">
    <property type="entry name" value="REDOX-CYCLING DRUG-SENSING TRANSCRIPTIONAL ACTIVATOR SOXR"/>
    <property type="match status" value="1"/>
</dbReference>
<evidence type="ECO:0008006" key="6">
    <source>
        <dbReference type="Google" id="ProtNLM"/>
    </source>
</evidence>
<evidence type="ECO:0000256" key="1">
    <source>
        <dbReference type="ARBA" id="ARBA00023125"/>
    </source>
</evidence>
<proteinExistence type="predicted"/>
<dbReference type="InterPro" id="IPR000182">
    <property type="entry name" value="GNAT_dom"/>
</dbReference>
<dbReference type="Proteomes" id="UP001500618">
    <property type="component" value="Unassembled WGS sequence"/>
</dbReference>
<dbReference type="Pfam" id="PF00376">
    <property type="entry name" value="MerR"/>
    <property type="match status" value="1"/>
</dbReference>
<feature type="domain" description="N-acetyltransferase" evidence="3">
    <location>
        <begin position="236"/>
        <end position="381"/>
    </location>
</feature>
<dbReference type="Gene3D" id="3.40.630.30">
    <property type="match status" value="1"/>
</dbReference>
<evidence type="ECO:0000259" key="2">
    <source>
        <dbReference type="PROSITE" id="PS50937"/>
    </source>
</evidence>
<dbReference type="Pfam" id="PF13411">
    <property type="entry name" value="MerR_1"/>
    <property type="match status" value="1"/>
</dbReference>
<dbReference type="PROSITE" id="PS50937">
    <property type="entry name" value="HTH_MERR_2"/>
    <property type="match status" value="2"/>
</dbReference>
<organism evidence="4 5">
    <name type="scientific">Fodinicola feengrottensis</name>
    <dbReference type="NCBI Taxonomy" id="435914"/>
    <lineage>
        <taxon>Bacteria</taxon>
        <taxon>Bacillati</taxon>
        <taxon>Actinomycetota</taxon>
        <taxon>Actinomycetes</taxon>
        <taxon>Mycobacteriales</taxon>
        <taxon>Fodinicola</taxon>
    </lineage>
</organism>
<accession>A0ABP4S2N6</accession>
<name>A0ABP4S2N6_9ACTN</name>
<sequence length="381" mass="42250">MRLRPVDLAELVGVSTQQVRNYQDAGVLPPVPRTAAGYRTFDERHSQAMLTYRALIRGYGPAAAQAIMRAVQAGDLPGALAVIDASHAALHDQRRSLREVDEALEAVAEQFPDTSALPRSGLRIGEVAAYLGVRTSALRVWENSGLLTPERERGTRYRRYSADDVRDARMVVMLRQGRYPLPQVRAILAGLREAGSSDALRAAIAQRREGLARQARVMLESSSSLHHYLDDRRNMVQLRNVEDADIEVFYEDQRDPQATAMAVFPARPREACFLHWAKIRANDSNILRTVVVADAVAGNVVSWEQDGQRLIGYWIGRSFWGKGVATAALTQYVEELSQRPLYAHVAASNTGSVRVLEKCGFQPTGEILHEGDIDEIVLALK</sequence>
<evidence type="ECO:0000259" key="3">
    <source>
        <dbReference type="PROSITE" id="PS51186"/>
    </source>
</evidence>
<keyword evidence="5" id="KW-1185">Reference proteome</keyword>
<evidence type="ECO:0000313" key="5">
    <source>
        <dbReference type="Proteomes" id="UP001500618"/>
    </source>
</evidence>
<dbReference type="InterPro" id="IPR047057">
    <property type="entry name" value="MerR_fam"/>
</dbReference>
<dbReference type="SMART" id="SM00422">
    <property type="entry name" value="HTH_MERR"/>
    <property type="match status" value="2"/>
</dbReference>
<dbReference type="PROSITE" id="PS51186">
    <property type="entry name" value="GNAT"/>
    <property type="match status" value="1"/>
</dbReference>